<feature type="transmembrane region" description="Helical" evidence="1">
    <location>
        <begin position="235"/>
        <end position="257"/>
    </location>
</feature>
<keyword evidence="1" id="KW-1133">Transmembrane helix</keyword>
<dbReference type="Proteomes" id="UP001596516">
    <property type="component" value="Unassembled WGS sequence"/>
</dbReference>
<gene>
    <name evidence="2" type="ORF">ACFQXB_02955</name>
</gene>
<keyword evidence="1" id="KW-0812">Transmembrane</keyword>
<sequence length="480" mass="51082">MAGPGALTIACGLLVAWHIGLGSDPFMLAVMALISMLGFYRLVAGRLWFGDLLVAGGALYSGFLPLIIKGALGQPLQTNLHHPQEAAGVMLSGFLVLWCLAAAARTVARGRARFPLTDCYENPELQGRLFLPLLGSGLLILGLHVALRPRMVDAVLQQGPGFGGFGSFTFLLILALALGVSRTMRGQGGRAVLAAAGAALLLMALASNTRREFAEFVLVLAAGLLIYRQRPGLPMAIGAAVAGAVLLLYVAPLIHLMRGQTAGLGLVGRLELAFNILVDHRFSPGALRLAEAQFLTGFGYAWSENGSYIWPSTRSLDRFMLILPIDQVLRGLAQNGPIGLTPFLREIAEGVLPSLFIQKTNAVGADLVAWEHGIRQYGNAARPVIGFTASALAAAGMWGVVLLPVLIAFPLMLTGNLIFGPLAHRAIGIFLLAQGWILPEMTFDALAVFALRPFVLMLIVLWLLARRGPQRLRVPQSAGA</sequence>
<comment type="caution">
    <text evidence="2">The sequence shown here is derived from an EMBL/GenBank/DDBJ whole genome shotgun (WGS) entry which is preliminary data.</text>
</comment>
<reference evidence="3" key="1">
    <citation type="journal article" date="2019" name="Int. J. Syst. Evol. Microbiol.">
        <title>The Global Catalogue of Microorganisms (GCM) 10K type strain sequencing project: providing services to taxonomists for standard genome sequencing and annotation.</title>
        <authorList>
            <consortium name="The Broad Institute Genomics Platform"/>
            <consortium name="The Broad Institute Genome Sequencing Center for Infectious Disease"/>
            <person name="Wu L."/>
            <person name="Ma J."/>
        </authorList>
    </citation>
    <scope>NUCLEOTIDE SEQUENCE [LARGE SCALE GENOMIC DNA]</scope>
    <source>
        <strain evidence="3">CGMCC 1.12750</strain>
    </source>
</reference>
<keyword evidence="1" id="KW-0472">Membrane</keyword>
<evidence type="ECO:0000256" key="1">
    <source>
        <dbReference type="SAM" id="Phobius"/>
    </source>
</evidence>
<feature type="transmembrane region" description="Helical" evidence="1">
    <location>
        <begin position="26"/>
        <end position="43"/>
    </location>
</feature>
<evidence type="ECO:0000313" key="3">
    <source>
        <dbReference type="Proteomes" id="UP001596516"/>
    </source>
</evidence>
<feature type="transmembrane region" description="Helical" evidence="1">
    <location>
        <begin position="88"/>
        <end position="108"/>
    </location>
</feature>
<feature type="transmembrane region" description="Helical" evidence="1">
    <location>
        <begin position="384"/>
        <end position="410"/>
    </location>
</feature>
<protein>
    <recommendedName>
        <fullName evidence="4">O-antigen polysaccharide polymerase Wzy</fullName>
    </recommendedName>
</protein>
<feature type="transmembrane region" description="Helical" evidence="1">
    <location>
        <begin position="159"/>
        <end position="179"/>
    </location>
</feature>
<feature type="transmembrane region" description="Helical" evidence="1">
    <location>
        <begin position="191"/>
        <end position="207"/>
    </location>
</feature>
<evidence type="ECO:0008006" key="4">
    <source>
        <dbReference type="Google" id="ProtNLM"/>
    </source>
</evidence>
<name>A0ABW2UIC3_9RHOB</name>
<proteinExistence type="predicted"/>
<keyword evidence="3" id="KW-1185">Reference proteome</keyword>
<dbReference type="RefSeq" id="WP_377398838.1">
    <property type="nucleotide sequence ID" value="NZ_JBHTFQ010000001.1"/>
</dbReference>
<organism evidence="2 3">
    <name type="scientific">Plastorhodobacter daqingensis</name>
    <dbReference type="NCBI Taxonomy" id="1387281"/>
    <lineage>
        <taxon>Bacteria</taxon>
        <taxon>Pseudomonadati</taxon>
        <taxon>Pseudomonadota</taxon>
        <taxon>Alphaproteobacteria</taxon>
        <taxon>Rhodobacterales</taxon>
        <taxon>Paracoccaceae</taxon>
        <taxon>Plastorhodobacter</taxon>
    </lineage>
</organism>
<evidence type="ECO:0000313" key="2">
    <source>
        <dbReference type="EMBL" id="MFC7703154.1"/>
    </source>
</evidence>
<feature type="transmembrane region" description="Helical" evidence="1">
    <location>
        <begin position="445"/>
        <end position="465"/>
    </location>
</feature>
<feature type="transmembrane region" description="Helical" evidence="1">
    <location>
        <begin position="129"/>
        <end position="147"/>
    </location>
</feature>
<dbReference type="EMBL" id="JBHTFQ010000001">
    <property type="protein sequence ID" value="MFC7703154.1"/>
    <property type="molecule type" value="Genomic_DNA"/>
</dbReference>
<feature type="transmembrane region" description="Helical" evidence="1">
    <location>
        <begin position="48"/>
        <end position="68"/>
    </location>
</feature>
<accession>A0ABW2UIC3</accession>